<comment type="caution">
    <text evidence="2">The sequence shown here is derived from an EMBL/GenBank/DDBJ whole genome shotgun (WGS) entry which is preliminary data.</text>
</comment>
<dbReference type="CDD" id="cd06555">
    <property type="entry name" value="ASCH_PF0470_like"/>
    <property type="match status" value="1"/>
</dbReference>
<dbReference type="AlphaFoldDB" id="A0A8K0HS75"/>
<sequence>MCGVNLKDCIEELLKFTLQFSVDGTLEFGIGLSNHFCSHLLQPQPCHLFPSSHFKHTLEGVPEYPLYKRLASALQESMTSGTFYRTYYKMSMISVQESLKQKESEWQKLVSEKGSEIANILKTVDFELDVQEPFFSQLKDGLKTIEGRCAGGKYSRIGSGTFLLFNKYIVVEVQDVHWYPSFYNMLEAEGLANVLPGVESLKDGVQIYRKFYTEETERSNGVLAIGISKAALQPYILMASMLSGLNYEGVQRLLGLTSTEGTIEYALPPPRSSLLSSFMSPYKPNVTSSKLTHGARALAKHVHRSSNKYWGAFDGTDPNKNKLALDVITHLVTNCCWLNVHTVPPHGEVFEIRVSDGYGARWSKDGSKSPVTKGNVNYVLDV</sequence>
<dbReference type="InterPro" id="IPR015947">
    <property type="entry name" value="PUA-like_sf"/>
</dbReference>
<dbReference type="EMBL" id="VOIH02000001">
    <property type="protein sequence ID" value="KAF3457765.1"/>
    <property type="molecule type" value="Genomic_DNA"/>
</dbReference>
<protein>
    <recommendedName>
        <fullName evidence="1">ASCH domain-containing protein</fullName>
    </recommendedName>
</protein>
<proteinExistence type="predicted"/>
<organism evidence="2 3">
    <name type="scientific">Rhamnella rubrinervis</name>
    <dbReference type="NCBI Taxonomy" id="2594499"/>
    <lineage>
        <taxon>Eukaryota</taxon>
        <taxon>Viridiplantae</taxon>
        <taxon>Streptophyta</taxon>
        <taxon>Embryophyta</taxon>
        <taxon>Tracheophyta</taxon>
        <taxon>Spermatophyta</taxon>
        <taxon>Magnoliopsida</taxon>
        <taxon>eudicotyledons</taxon>
        <taxon>Gunneridae</taxon>
        <taxon>Pentapetalae</taxon>
        <taxon>rosids</taxon>
        <taxon>fabids</taxon>
        <taxon>Rosales</taxon>
        <taxon>Rhamnaceae</taxon>
        <taxon>rhamnoid group</taxon>
        <taxon>Rhamneae</taxon>
        <taxon>Rhamnella</taxon>
    </lineage>
</organism>
<accession>A0A8K0HS75</accession>
<name>A0A8K0HS75_9ROSA</name>
<dbReference type="PANTHER" id="PTHR34204">
    <property type="entry name" value="RNA-BINDING ASCH DOMAIN PROTEIN"/>
    <property type="match status" value="1"/>
</dbReference>
<dbReference type="OrthoDB" id="112749at2759"/>
<dbReference type="Gene3D" id="2.30.130.30">
    <property type="entry name" value="Hypothetical protein"/>
    <property type="match status" value="1"/>
</dbReference>
<reference evidence="2" key="1">
    <citation type="submission" date="2020-03" db="EMBL/GenBank/DDBJ databases">
        <title>A high-quality chromosome-level genome assembly of a woody plant with both climbing and erect habits, Rhamnella rubrinervis.</title>
        <authorList>
            <person name="Lu Z."/>
            <person name="Yang Y."/>
            <person name="Zhu X."/>
            <person name="Sun Y."/>
        </authorList>
    </citation>
    <scope>NUCLEOTIDE SEQUENCE</scope>
    <source>
        <strain evidence="2">BYM</strain>
        <tissue evidence="2">Leaf</tissue>
    </source>
</reference>
<dbReference type="SUPFAM" id="SSF88697">
    <property type="entry name" value="PUA domain-like"/>
    <property type="match status" value="1"/>
</dbReference>
<keyword evidence="3" id="KW-1185">Reference proteome</keyword>
<evidence type="ECO:0000313" key="3">
    <source>
        <dbReference type="Proteomes" id="UP000796880"/>
    </source>
</evidence>
<gene>
    <name evidence="2" type="ORF">FNV43_RR02424</name>
</gene>
<dbReference type="SMART" id="SM01022">
    <property type="entry name" value="ASCH"/>
    <property type="match status" value="1"/>
</dbReference>
<dbReference type="InterPro" id="IPR007374">
    <property type="entry name" value="ASCH_domain"/>
</dbReference>
<dbReference type="Pfam" id="PF04266">
    <property type="entry name" value="ASCH"/>
    <property type="match status" value="1"/>
</dbReference>
<evidence type="ECO:0000259" key="1">
    <source>
        <dbReference type="SMART" id="SM01022"/>
    </source>
</evidence>
<dbReference type="PANTHER" id="PTHR34204:SF2">
    <property type="entry name" value="RNA-BINDING ASCH DOMAIN PROTEIN"/>
    <property type="match status" value="1"/>
</dbReference>
<feature type="domain" description="ASCH" evidence="1">
    <location>
        <begin position="128"/>
        <end position="231"/>
    </location>
</feature>
<evidence type="ECO:0000313" key="2">
    <source>
        <dbReference type="EMBL" id="KAF3457765.1"/>
    </source>
</evidence>
<dbReference type="Proteomes" id="UP000796880">
    <property type="component" value="Unassembled WGS sequence"/>
</dbReference>